<dbReference type="EMBL" id="FOOQ01000001">
    <property type="protein sequence ID" value="SFF84261.1"/>
    <property type="molecule type" value="Genomic_DNA"/>
</dbReference>
<comment type="similarity">
    <text evidence="1">Belongs to the short-chain dehydrogenases/reductases (SDR) family.</text>
</comment>
<gene>
    <name evidence="2" type="ORF">SAMN04488063_0493</name>
</gene>
<dbReference type="PANTHER" id="PTHR42879">
    <property type="entry name" value="3-OXOACYL-(ACYL-CARRIER-PROTEIN) REDUCTASE"/>
    <property type="match status" value="1"/>
</dbReference>
<evidence type="ECO:0000313" key="2">
    <source>
        <dbReference type="EMBL" id="SFF84261.1"/>
    </source>
</evidence>
<dbReference type="InterPro" id="IPR002347">
    <property type="entry name" value="SDR_fam"/>
</dbReference>
<dbReference type="FunFam" id="3.40.50.720:FF:000084">
    <property type="entry name" value="Short-chain dehydrogenase reductase"/>
    <property type="match status" value="1"/>
</dbReference>
<dbReference type="OrthoDB" id="7442at2157"/>
<dbReference type="InterPro" id="IPR036291">
    <property type="entry name" value="NAD(P)-bd_dom_sf"/>
</dbReference>
<sequence length="246" mass="26525">MLTPEIADRTVLVTGSSRGIGREIALAAAEAGAEVAVNYHTSEDAADDVVREATDVGAPAATAVQGDVTDPESVEETFAAVESELGTVDVLVNNVGSFAPSHWEEVPFETWRHVMATNFDGTVLCSRRALPAMREQGWGRIVNIGYAGSEKALVHPKNFPYFVAKTGVLMFTRMLANDTMDDGITVNAVSPYVVETSDEFPDDAPRGRWATVEDVAHAVMFFLDEDSGYVSGENVEIDGGWLPERL</sequence>
<dbReference type="Pfam" id="PF13561">
    <property type="entry name" value="adh_short_C2"/>
    <property type="match status" value="1"/>
</dbReference>
<dbReference type="AlphaFoldDB" id="A0A1I2M4U3"/>
<protein>
    <submittedName>
        <fullName evidence="2">NAD(P)-dependent dehydrogenase, short-chain alcohol dehydrogenase family</fullName>
    </submittedName>
</protein>
<dbReference type="PRINTS" id="PR00080">
    <property type="entry name" value="SDRFAMILY"/>
</dbReference>
<dbReference type="Gene3D" id="3.40.50.720">
    <property type="entry name" value="NAD(P)-binding Rossmann-like Domain"/>
    <property type="match status" value="1"/>
</dbReference>
<dbReference type="CDD" id="cd05233">
    <property type="entry name" value="SDR_c"/>
    <property type="match status" value="1"/>
</dbReference>
<name>A0A1I2M4U3_9EURY</name>
<keyword evidence="3" id="KW-1185">Reference proteome</keyword>
<proteinExistence type="inferred from homology"/>
<reference evidence="3" key="1">
    <citation type="submission" date="2016-10" db="EMBL/GenBank/DDBJ databases">
        <authorList>
            <person name="Varghese N."/>
            <person name="Submissions S."/>
        </authorList>
    </citation>
    <scope>NUCLEOTIDE SEQUENCE [LARGE SCALE GENOMIC DNA]</scope>
    <source>
        <strain evidence="3">CGMCC 1.7739</strain>
    </source>
</reference>
<dbReference type="RefSeq" id="WP_092887888.1">
    <property type="nucleotide sequence ID" value="NZ_FOOQ01000001.1"/>
</dbReference>
<dbReference type="InterPro" id="IPR050259">
    <property type="entry name" value="SDR"/>
</dbReference>
<dbReference type="Proteomes" id="UP000198876">
    <property type="component" value="Unassembled WGS sequence"/>
</dbReference>
<evidence type="ECO:0000256" key="1">
    <source>
        <dbReference type="ARBA" id="ARBA00006484"/>
    </source>
</evidence>
<accession>A0A1I2M4U3</accession>
<evidence type="ECO:0000313" key="3">
    <source>
        <dbReference type="Proteomes" id="UP000198876"/>
    </source>
</evidence>
<dbReference type="SUPFAM" id="SSF51735">
    <property type="entry name" value="NAD(P)-binding Rossmann-fold domains"/>
    <property type="match status" value="1"/>
</dbReference>
<organism evidence="2 3">
    <name type="scientific">Halopelagius inordinatus</name>
    <dbReference type="NCBI Taxonomy" id="553467"/>
    <lineage>
        <taxon>Archaea</taxon>
        <taxon>Methanobacteriati</taxon>
        <taxon>Methanobacteriota</taxon>
        <taxon>Stenosarchaea group</taxon>
        <taxon>Halobacteria</taxon>
        <taxon>Halobacteriales</taxon>
        <taxon>Haloferacaceae</taxon>
    </lineage>
</organism>
<dbReference type="STRING" id="553467.SAMN04488063_0493"/>
<dbReference type="PANTHER" id="PTHR42879:SF2">
    <property type="entry name" value="3-OXOACYL-[ACYL-CARRIER-PROTEIN] REDUCTASE FABG"/>
    <property type="match status" value="1"/>
</dbReference>
<dbReference type="PRINTS" id="PR00081">
    <property type="entry name" value="GDHRDH"/>
</dbReference>